<organism evidence="1 2">
    <name type="scientific">Gomphosphaeria aponina SAG 52.96 = DSM 107014</name>
    <dbReference type="NCBI Taxonomy" id="1521640"/>
    <lineage>
        <taxon>Bacteria</taxon>
        <taxon>Bacillati</taxon>
        <taxon>Cyanobacteriota</taxon>
        <taxon>Cyanophyceae</taxon>
        <taxon>Oscillatoriophycideae</taxon>
        <taxon>Chroococcales</taxon>
        <taxon>Gomphosphaeriaceae</taxon>
        <taxon>Gomphosphaeria</taxon>
    </lineage>
</organism>
<accession>A0A941JSP9</accession>
<evidence type="ECO:0000313" key="2">
    <source>
        <dbReference type="Proteomes" id="UP000767446"/>
    </source>
</evidence>
<evidence type="ECO:0000313" key="1">
    <source>
        <dbReference type="EMBL" id="MBR8828761.1"/>
    </source>
</evidence>
<dbReference type="AlphaFoldDB" id="A0A941JSP9"/>
<name>A0A941JSP9_9CHRO</name>
<comment type="caution">
    <text evidence="1">The sequence shown here is derived from an EMBL/GenBank/DDBJ whole genome shotgun (WGS) entry which is preliminary data.</text>
</comment>
<dbReference type="EMBL" id="JADQBC010000086">
    <property type="protein sequence ID" value="MBR8828761.1"/>
    <property type="molecule type" value="Genomic_DNA"/>
</dbReference>
<protein>
    <submittedName>
        <fullName evidence="1">Uncharacterized protein</fullName>
    </submittedName>
</protein>
<sequence length="147" mass="17419">MTHTFLIDAGRWLLEGNWLERNQKPIPVKGGTIINWNEENWFTMVTNLVFPRSDRHDINFEYRGHLRSDQQPYTYVLKQSLLGRIEGEGWIAPQSIVHRYWLLSDKQRRHGFETFYIIDENTYHFASGIMAGQYLASTMEAILKRQT</sequence>
<dbReference type="Proteomes" id="UP000767446">
    <property type="component" value="Unassembled WGS sequence"/>
</dbReference>
<reference evidence="1" key="1">
    <citation type="submission" date="2021-02" db="EMBL/GenBank/DDBJ databases">
        <title>Metagenome analyses of Stigonema ocellatum DSM 106950, Chlorogloea purpurea SAG 13.99 and Gomphosphaeria aponina DSM 107014.</title>
        <authorList>
            <person name="Marter P."/>
            <person name="Huang S."/>
        </authorList>
    </citation>
    <scope>NUCLEOTIDE SEQUENCE</scope>
    <source>
        <strain evidence="1">JP213</strain>
    </source>
</reference>
<proteinExistence type="predicted"/>
<gene>
    <name evidence="1" type="ORF">DSM107014_12815</name>
</gene>